<comment type="caution">
    <text evidence="2">The sequence shown here is derived from an EMBL/GenBank/DDBJ whole genome shotgun (WGS) entry which is preliminary data.</text>
</comment>
<gene>
    <name evidence="2" type="ORF">HMPREF0373_00183</name>
</gene>
<keyword evidence="3" id="KW-1185">Reference proteome</keyword>
<evidence type="ECO:0000256" key="1">
    <source>
        <dbReference type="SAM" id="Coils"/>
    </source>
</evidence>
<reference evidence="2 3" key="1">
    <citation type="submission" date="2013-06" db="EMBL/GenBank/DDBJ databases">
        <authorList>
            <person name="Weinstock G."/>
            <person name="Sodergren E."/>
            <person name="Lobos E.A."/>
            <person name="Fulton L."/>
            <person name="Fulton R."/>
            <person name="Courtney L."/>
            <person name="Fronick C."/>
            <person name="O'Laughlin M."/>
            <person name="Godfrey J."/>
            <person name="Wilson R.M."/>
            <person name="Miner T."/>
            <person name="Farmer C."/>
            <person name="Delehaunty K."/>
            <person name="Cordes M."/>
            <person name="Minx P."/>
            <person name="Tomlinson C."/>
            <person name="Chen J."/>
            <person name="Wollam A."/>
            <person name="Pepin K.H."/>
            <person name="Bhonagiri V."/>
            <person name="Zhang X."/>
            <person name="Warren W."/>
            <person name="Mitreva M."/>
            <person name="Mardis E.R."/>
            <person name="Wilson R.K."/>
        </authorList>
    </citation>
    <scope>NUCLEOTIDE SEQUENCE [LARGE SCALE GENOMIC DNA]</scope>
    <source>
        <strain evidence="2 3">ATCC 29099</strain>
    </source>
</reference>
<keyword evidence="1" id="KW-0175">Coiled coil</keyword>
<dbReference type="EMBL" id="AWVJ01000009">
    <property type="protein sequence ID" value="ERK52367.1"/>
    <property type="molecule type" value="Genomic_DNA"/>
</dbReference>
<protein>
    <submittedName>
        <fullName evidence="2">Uncharacterized protein</fullName>
    </submittedName>
</protein>
<accession>U2RNR8</accession>
<sequence>MINMEDNEKRQLQDKIDDYKKAIRTLEESKDEINYQDKIIENIFSDMFLQFKHDTEFCKSISKLQQSVWEAKTFKDSKFSEIESDLKSNLKKLEKEQENEEW</sequence>
<feature type="coiled-coil region" evidence="1">
    <location>
        <begin position="2"/>
        <end position="36"/>
    </location>
</feature>
<dbReference type="HOGENOM" id="CLU_2273179_0_0_9"/>
<dbReference type="Proteomes" id="UP000016608">
    <property type="component" value="Unassembled WGS sequence"/>
</dbReference>
<evidence type="ECO:0000313" key="3">
    <source>
        <dbReference type="Proteomes" id="UP000016608"/>
    </source>
</evidence>
<dbReference type="PATRIC" id="fig|1256908.3.peg.166"/>
<dbReference type="AlphaFoldDB" id="U2RNR8"/>
<dbReference type="eggNOG" id="ENOG5033XVD">
    <property type="taxonomic scope" value="Bacteria"/>
</dbReference>
<organism evidence="2 3">
    <name type="scientific">Eubacterium ramulus ATCC 29099</name>
    <dbReference type="NCBI Taxonomy" id="1256908"/>
    <lineage>
        <taxon>Bacteria</taxon>
        <taxon>Bacillati</taxon>
        <taxon>Bacillota</taxon>
        <taxon>Clostridia</taxon>
        <taxon>Eubacteriales</taxon>
        <taxon>Eubacteriaceae</taxon>
        <taxon>Eubacterium</taxon>
    </lineage>
</organism>
<evidence type="ECO:0000313" key="2">
    <source>
        <dbReference type="EMBL" id="ERK52367.1"/>
    </source>
</evidence>
<proteinExistence type="predicted"/>
<name>U2RNR8_EUBRA</name>